<dbReference type="GO" id="GO:0009037">
    <property type="term" value="F:tyrosine-based site-specific recombinase activity"/>
    <property type="evidence" value="ECO:0007669"/>
    <property type="project" value="UniProtKB-UniRule"/>
</dbReference>
<keyword evidence="6 9" id="KW-0238">DNA-binding</keyword>
<reference evidence="12" key="1">
    <citation type="submission" date="2022-08" db="EMBL/GenBank/DDBJ databases">
        <authorList>
            <person name="Vandamme P."/>
            <person name="Hettiarachchi A."/>
            <person name="Peeters C."/>
            <person name="Cnockaert M."/>
            <person name="Carlier A."/>
        </authorList>
    </citation>
    <scope>NUCLEOTIDE SEQUENCE</scope>
    <source>
        <strain evidence="12">LMG 31809</strain>
    </source>
</reference>
<keyword evidence="8 9" id="KW-0131">Cell cycle</keyword>
<dbReference type="RefSeq" id="WP_274942451.1">
    <property type="nucleotide sequence ID" value="NZ_JANWOI010000001.1"/>
</dbReference>
<dbReference type="InterPro" id="IPR023009">
    <property type="entry name" value="Tyrosine_recombinase_XerC/XerD"/>
</dbReference>
<reference evidence="12" key="2">
    <citation type="journal article" date="2023" name="Syst. Appl. Microbiol.">
        <title>Govania unica gen. nov., sp. nov., a rare biosphere bacterium that represents a novel family in the class Alphaproteobacteria.</title>
        <authorList>
            <person name="Vandamme P."/>
            <person name="Peeters C."/>
            <person name="Hettiarachchi A."/>
            <person name="Cnockaert M."/>
            <person name="Carlier A."/>
        </authorList>
    </citation>
    <scope>NUCLEOTIDE SEQUENCE</scope>
    <source>
        <strain evidence="12">LMG 31809</strain>
    </source>
</reference>
<keyword evidence="3 9" id="KW-0132">Cell division</keyword>
<proteinExistence type="inferred from homology"/>
<dbReference type="Gene3D" id="1.10.443.10">
    <property type="entry name" value="Intergrase catalytic core"/>
    <property type="match status" value="1"/>
</dbReference>
<dbReference type="PROSITE" id="PS51898">
    <property type="entry name" value="TYR_RECOMBINASE"/>
    <property type="match status" value="1"/>
</dbReference>
<dbReference type="GO" id="GO:0051301">
    <property type="term" value="P:cell division"/>
    <property type="evidence" value="ECO:0007669"/>
    <property type="project" value="UniProtKB-KW"/>
</dbReference>
<comment type="caution">
    <text evidence="12">The sequence shown here is derived from an EMBL/GenBank/DDBJ whole genome shotgun (WGS) entry which is preliminary data.</text>
</comment>
<feature type="active site" evidence="9">
    <location>
        <position position="197"/>
    </location>
</feature>
<dbReference type="PANTHER" id="PTHR30349:SF90">
    <property type="entry name" value="TYROSINE RECOMBINASE XERD"/>
    <property type="match status" value="1"/>
</dbReference>
<evidence type="ECO:0000256" key="7">
    <source>
        <dbReference type="ARBA" id="ARBA00023172"/>
    </source>
</evidence>
<dbReference type="InterPro" id="IPR044068">
    <property type="entry name" value="CB"/>
</dbReference>
<dbReference type="SUPFAM" id="SSF56349">
    <property type="entry name" value="DNA breaking-rejoining enzymes"/>
    <property type="match status" value="1"/>
</dbReference>
<organism evidence="12 13">
    <name type="scientific">Govanella unica</name>
    <dbReference type="NCBI Taxonomy" id="2975056"/>
    <lineage>
        <taxon>Bacteria</taxon>
        <taxon>Pseudomonadati</taxon>
        <taxon>Pseudomonadota</taxon>
        <taxon>Alphaproteobacteria</taxon>
        <taxon>Emcibacterales</taxon>
        <taxon>Govanellaceae</taxon>
        <taxon>Govanella</taxon>
    </lineage>
</organism>
<protein>
    <recommendedName>
        <fullName evidence="9">Tyrosine recombinase XerC</fullName>
    </recommendedName>
</protein>
<dbReference type="InterPro" id="IPR010998">
    <property type="entry name" value="Integrase_recombinase_N"/>
</dbReference>
<accession>A0A9X3TVX5</accession>
<feature type="domain" description="Tyr recombinase" evidence="10">
    <location>
        <begin position="131"/>
        <end position="313"/>
    </location>
</feature>
<dbReference type="HAMAP" id="MF_01808">
    <property type="entry name" value="Recomb_XerC_XerD"/>
    <property type="match status" value="1"/>
</dbReference>
<name>A0A9X3TVX5_9PROT</name>
<evidence type="ECO:0000259" key="10">
    <source>
        <dbReference type="PROSITE" id="PS51898"/>
    </source>
</evidence>
<dbReference type="GO" id="GO:0005737">
    <property type="term" value="C:cytoplasm"/>
    <property type="evidence" value="ECO:0007669"/>
    <property type="project" value="UniProtKB-SubCell"/>
</dbReference>
<feature type="active site" description="O-(3'-phospho-DNA)-tyrosine intermediate" evidence="9">
    <location>
        <position position="300"/>
    </location>
</feature>
<dbReference type="PROSITE" id="PS51900">
    <property type="entry name" value="CB"/>
    <property type="match status" value="1"/>
</dbReference>
<feature type="active site" evidence="9">
    <location>
        <position position="291"/>
    </location>
</feature>
<dbReference type="InterPro" id="IPR004107">
    <property type="entry name" value="Integrase_SAM-like_N"/>
</dbReference>
<comment type="subcellular location">
    <subcellularLocation>
        <location evidence="1 9">Cytoplasm</location>
    </subcellularLocation>
</comment>
<feature type="active site" evidence="9">
    <location>
        <position position="174"/>
    </location>
</feature>
<sequence>MARTRALITAGLDPALYAPEVIRLVDGWLQNLDSERRLSPHTLDGYGREITTFLRFLNQHLGGPVAVADLEALSLKDYRAFLAHRRNDGLSPQSQARALSGLRTFFRFLARDQGVSNAAISAIRSPKRPKRLPRPVSVEDAAKLLDEAELDAEEPWLAARDLAVLTLLYGAGLRINEGLSLNHGDLPTTDELRILGKGRKERIVPLLPVVREAIDAYVKLCPYAKTAEDPLFYGARGKRLQSGIVQRLMQRLRARLGLPPSATPHALRHSFATHLLGAGGGLRTIQELLGHASLASTQHYTELDIVDLVSIYEKHHPGA</sequence>
<gene>
    <name evidence="9" type="primary">xerC</name>
    <name evidence="12" type="ORF">NYP16_02090</name>
</gene>
<evidence type="ECO:0000256" key="5">
    <source>
        <dbReference type="ARBA" id="ARBA00022908"/>
    </source>
</evidence>
<evidence type="ECO:0000313" key="12">
    <source>
        <dbReference type="EMBL" id="MDA5192748.1"/>
    </source>
</evidence>
<dbReference type="GO" id="GO:0006313">
    <property type="term" value="P:DNA transposition"/>
    <property type="evidence" value="ECO:0007669"/>
    <property type="project" value="UniProtKB-UniRule"/>
</dbReference>
<keyword evidence="5 9" id="KW-0229">DNA integration</keyword>
<keyword evidence="4 9" id="KW-0159">Chromosome partition</keyword>
<evidence type="ECO:0000256" key="9">
    <source>
        <dbReference type="HAMAP-Rule" id="MF_01808"/>
    </source>
</evidence>
<keyword evidence="13" id="KW-1185">Reference proteome</keyword>
<dbReference type="AlphaFoldDB" id="A0A9X3TVX5"/>
<evidence type="ECO:0000256" key="1">
    <source>
        <dbReference type="ARBA" id="ARBA00004496"/>
    </source>
</evidence>
<comment type="function">
    <text evidence="9">Site-specific tyrosine recombinase, which acts by catalyzing the cutting and rejoining of the recombining DNA molecules. The XerC-XerD complex is essential to convert dimers of the bacterial chromosome into monomers to permit their segregation at cell division. It also contributes to the segregational stability of plasmids.</text>
</comment>
<keyword evidence="7 9" id="KW-0233">DNA recombination</keyword>
<dbReference type="InterPro" id="IPR002104">
    <property type="entry name" value="Integrase_catalytic"/>
</dbReference>
<dbReference type="Proteomes" id="UP001141619">
    <property type="component" value="Unassembled WGS sequence"/>
</dbReference>
<evidence type="ECO:0000256" key="3">
    <source>
        <dbReference type="ARBA" id="ARBA00022618"/>
    </source>
</evidence>
<dbReference type="Pfam" id="PF00589">
    <property type="entry name" value="Phage_integrase"/>
    <property type="match status" value="1"/>
</dbReference>
<evidence type="ECO:0000313" key="13">
    <source>
        <dbReference type="Proteomes" id="UP001141619"/>
    </source>
</evidence>
<dbReference type="InterPro" id="IPR050090">
    <property type="entry name" value="Tyrosine_recombinase_XerCD"/>
</dbReference>
<feature type="active site" evidence="9">
    <location>
        <position position="265"/>
    </location>
</feature>
<evidence type="ECO:0000256" key="4">
    <source>
        <dbReference type="ARBA" id="ARBA00022829"/>
    </source>
</evidence>
<feature type="active site" evidence="9">
    <location>
        <position position="268"/>
    </location>
</feature>
<dbReference type="EMBL" id="JANWOI010000001">
    <property type="protein sequence ID" value="MDA5192748.1"/>
    <property type="molecule type" value="Genomic_DNA"/>
</dbReference>
<evidence type="ECO:0000256" key="8">
    <source>
        <dbReference type="ARBA" id="ARBA00023306"/>
    </source>
</evidence>
<feature type="domain" description="Core-binding (CB)" evidence="11">
    <location>
        <begin position="19"/>
        <end position="110"/>
    </location>
</feature>
<evidence type="ECO:0000259" key="11">
    <source>
        <dbReference type="PROSITE" id="PS51900"/>
    </source>
</evidence>
<keyword evidence="2 9" id="KW-0963">Cytoplasm</keyword>
<dbReference type="GO" id="GO:0003677">
    <property type="term" value="F:DNA binding"/>
    <property type="evidence" value="ECO:0007669"/>
    <property type="project" value="UniProtKB-UniRule"/>
</dbReference>
<comment type="similarity">
    <text evidence="9">Belongs to the 'phage' integrase family. XerC subfamily.</text>
</comment>
<dbReference type="GO" id="GO:0007059">
    <property type="term" value="P:chromosome segregation"/>
    <property type="evidence" value="ECO:0007669"/>
    <property type="project" value="UniProtKB-UniRule"/>
</dbReference>
<evidence type="ECO:0000256" key="2">
    <source>
        <dbReference type="ARBA" id="ARBA00022490"/>
    </source>
</evidence>
<dbReference type="Pfam" id="PF02899">
    <property type="entry name" value="Phage_int_SAM_1"/>
    <property type="match status" value="1"/>
</dbReference>
<dbReference type="InterPro" id="IPR013762">
    <property type="entry name" value="Integrase-like_cat_sf"/>
</dbReference>
<evidence type="ECO:0000256" key="6">
    <source>
        <dbReference type="ARBA" id="ARBA00023125"/>
    </source>
</evidence>
<comment type="subunit">
    <text evidence="9">Forms a cyclic heterotetrameric complex composed of two molecules of XerC and two molecules of XerD.</text>
</comment>
<dbReference type="Gene3D" id="1.10.150.130">
    <property type="match status" value="1"/>
</dbReference>
<dbReference type="InterPro" id="IPR011010">
    <property type="entry name" value="DNA_brk_join_enz"/>
</dbReference>
<dbReference type="PANTHER" id="PTHR30349">
    <property type="entry name" value="PHAGE INTEGRASE-RELATED"/>
    <property type="match status" value="1"/>
</dbReference>